<reference evidence="6" key="3">
    <citation type="submission" date="2025-09" db="UniProtKB">
        <authorList>
            <consortium name="Ensembl"/>
        </authorList>
    </citation>
    <scope>IDENTIFICATION</scope>
</reference>
<organism evidence="6 7">
    <name type="scientific">Callithrix jacchus</name>
    <name type="common">White-tufted-ear marmoset</name>
    <name type="synonym">Simia Jacchus</name>
    <dbReference type="NCBI Taxonomy" id="9483"/>
    <lineage>
        <taxon>Eukaryota</taxon>
        <taxon>Metazoa</taxon>
        <taxon>Chordata</taxon>
        <taxon>Craniata</taxon>
        <taxon>Vertebrata</taxon>
        <taxon>Euteleostomi</taxon>
        <taxon>Mammalia</taxon>
        <taxon>Eutheria</taxon>
        <taxon>Euarchontoglires</taxon>
        <taxon>Primates</taxon>
        <taxon>Haplorrhini</taxon>
        <taxon>Platyrrhini</taxon>
        <taxon>Cebidae</taxon>
        <taxon>Callitrichinae</taxon>
        <taxon>Callithrix</taxon>
        <taxon>Callithrix</taxon>
    </lineage>
</organism>
<dbReference type="SUPFAM" id="SSF50729">
    <property type="entry name" value="PH domain-like"/>
    <property type="match status" value="1"/>
</dbReference>
<reference evidence="6" key="1">
    <citation type="submission" date="2009-03" db="EMBL/GenBank/DDBJ databases">
        <authorList>
            <person name="Warren W."/>
            <person name="Ye L."/>
            <person name="Minx P."/>
            <person name="Worley K."/>
            <person name="Gibbs R."/>
            <person name="Wilson R.K."/>
        </authorList>
    </citation>
    <scope>NUCLEOTIDE SEQUENCE [LARGE SCALE GENOMIC DNA]</scope>
</reference>
<accession>F7HUP0</accession>
<dbReference type="InterPro" id="IPR011993">
    <property type="entry name" value="PH-like_dom_sf"/>
</dbReference>
<dbReference type="Bgee" id="ENSCJAG00000011033">
    <property type="expression patterns" value="Expressed in heart and 6 other cell types or tissues"/>
</dbReference>
<evidence type="ECO:0000256" key="4">
    <source>
        <dbReference type="SAM" id="Phobius"/>
    </source>
</evidence>
<comment type="subcellular location">
    <subcellularLocation>
        <location evidence="1">Membrane</location>
    </subcellularLocation>
</comment>
<evidence type="ECO:0000256" key="2">
    <source>
        <dbReference type="ARBA" id="ARBA00023136"/>
    </source>
</evidence>
<dbReference type="GO" id="GO:0005547">
    <property type="term" value="F:phosphatidylinositol-3,4,5-trisphosphate binding"/>
    <property type="evidence" value="ECO:0007669"/>
    <property type="project" value="Ensembl"/>
</dbReference>
<protein>
    <submittedName>
        <fullName evidence="6">Pleckstrin homology domain containing B2</fullName>
    </submittedName>
</protein>
<dbReference type="Ensembl" id="ENSCJAT00000053237.4">
    <property type="protein sequence ID" value="ENSCJAP00000047140.4"/>
    <property type="gene ID" value="ENSCJAG00000011033.5"/>
</dbReference>
<dbReference type="GO" id="GO:0016020">
    <property type="term" value="C:membrane"/>
    <property type="evidence" value="ECO:0007669"/>
    <property type="project" value="UniProtKB-SubCell"/>
</dbReference>
<evidence type="ECO:0000313" key="6">
    <source>
        <dbReference type="Ensembl" id="ENSCJAP00000047140.4"/>
    </source>
</evidence>
<dbReference type="Pfam" id="PF00169">
    <property type="entry name" value="PH"/>
    <property type="match status" value="1"/>
</dbReference>
<feature type="transmembrane region" description="Helical" evidence="4">
    <location>
        <begin position="311"/>
        <end position="331"/>
    </location>
</feature>
<feature type="compositionally biased region" description="Basic and acidic residues" evidence="3">
    <location>
        <begin position="70"/>
        <end position="79"/>
    </location>
</feature>
<evidence type="ECO:0000256" key="1">
    <source>
        <dbReference type="ARBA" id="ARBA00004370"/>
    </source>
</evidence>
<dbReference type="CDD" id="cd13265">
    <property type="entry name" value="PH_evt"/>
    <property type="match status" value="1"/>
</dbReference>
<dbReference type="OMA" id="YIGSEVM"/>
<name>F7HUP0_CALJA</name>
<gene>
    <name evidence="6" type="primary">PLEKHB2</name>
</gene>
<dbReference type="Gene3D" id="2.30.29.30">
    <property type="entry name" value="Pleckstrin-homology domain (PH domain)/Phosphotyrosine-binding domain (PTB)"/>
    <property type="match status" value="1"/>
</dbReference>
<feature type="compositionally biased region" description="Basic residues" evidence="3">
    <location>
        <begin position="38"/>
        <end position="69"/>
    </location>
</feature>
<dbReference type="SMART" id="SM00233">
    <property type="entry name" value="PH"/>
    <property type="match status" value="1"/>
</dbReference>
<keyword evidence="7" id="KW-1185">Reference proteome</keyword>
<dbReference type="GeneTree" id="ENSGT00390000013989"/>
<dbReference type="AlphaFoldDB" id="F7HUP0"/>
<sequence>MTLRAPRLCCLPGAALPFAQLRLARPASPQTALPPTLRSHRSRQPHFRPSALRRGRARHVTAQRARSRGGPRDARMDEGGRARTWASLQGLPGACEEMAFVKSGWLLRQSTILKRWKKNWFDLWSDGHLIYYDDQTRQNVEDKVHMPVDCINIRTGQECRDIQPPDGKSKDCMLQIVCRDGKTISLCAESTDDCLAWKFTLQDSRTNTAYVGSAVMTDETSVVSSPPPYTAYAAPAPEAYGYGPYGGAYPPGTQVVYAANGQAYAVPYQYPYAETILMTRHCTAVSRGLYGQPPANQVIIRERYRDNDSDLALGMLAGAATGMALGSLFWVF</sequence>
<dbReference type="PANTHER" id="PTHR14309">
    <property type="entry name" value="EXPRESSED PROTEIN"/>
    <property type="match status" value="1"/>
</dbReference>
<dbReference type="eggNOG" id="ENOG502S9ZQ">
    <property type="taxonomic scope" value="Eukaryota"/>
</dbReference>
<feature type="domain" description="PH" evidence="5">
    <location>
        <begin position="99"/>
        <end position="206"/>
    </location>
</feature>
<reference evidence="6" key="2">
    <citation type="submission" date="2025-08" db="UniProtKB">
        <authorList>
            <consortium name="Ensembl"/>
        </authorList>
    </citation>
    <scope>IDENTIFICATION</scope>
</reference>
<keyword evidence="4" id="KW-1133">Transmembrane helix</keyword>
<dbReference type="PANTHER" id="PTHR14309:SF8">
    <property type="entry name" value="PLECKSTRIN HOMOLOGY DOMAIN-CONTAINING FAMILY B MEMBER 2"/>
    <property type="match status" value="1"/>
</dbReference>
<evidence type="ECO:0000313" key="7">
    <source>
        <dbReference type="Proteomes" id="UP000008225"/>
    </source>
</evidence>
<dbReference type="Proteomes" id="UP000008225">
    <property type="component" value="Chromosome 6"/>
</dbReference>
<dbReference type="FunFam" id="2.30.29.30:FF:000073">
    <property type="entry name" value="Pleckstrin homology domain-containing family B member 2"/>
    <property type="match status" value="1"/>
</dbReference>
<keyword evidence="4" id="KW-0812">Transmembrane</keyword>
<evidence type="ECO:0000259" key="5">
    <source>
        <dbReference type="PROSITE" id="PS50003"/>
    </source>
</evidence>
<keyword evidence="2 4" id="KW-0472">Membrane</keyword>
<evidence type="ECO:0000256" key="3">
    <source>
        <dbReference type="SAM" id="MobiDB-lite"/>
    </source>
</evidence>
<dbReference type="HOGENOM" id="CLU_102020_0_0_1"/>
<proteinExistence type="predicted"/>
<dbReference type="InterPro" id="IPR001849">
    <property type="entry name" value="PH_domain"/>
</dbReference>
<feature type="region of interest" description="Disordered" evidence="3">
    <location>
        <begin position="27"/>
        <end position="79"/>
    </location>
</feature>
<dbReference type="InParanoid" id="F7HUP0"/>
<dbReference type="PROSITE" id="PS50003">
    <property type="entry name" value="PH_DOMAIN"/>
    <property type="match status" value="1"/>
</dbReference>
<dbReference type="GO" id="GO:0045595">
    <property type="term" value="P:regulation of cell differentiation"/>
    <property type="evidence" value="ECO:0007669"/>
    <property type="project" value="TreeGrafter"/>
</dbReference>
<dbReference type="InterPro" id="IPR039680">
    <property type="entry name" value="PLEKHB1/2"/>
</dbReference>